<dbReference type="EMBL" id="JAMPKK010000053">
    <property type="protein sequence ID" value="MEP0866880.1"/>
    <property type="molecule type" value="Genomic_DNA"/>
</dbReference>
<accession>A0ABV0JTU7</accession>
<evidence type="ECO:0000313" key="5">
    <source>
        <dbReference type="Proteomes" id="UP001442494"/>
    </source>
</evidence>
<protein>
    <submittedName>
        <fullName evidence="4">CHAT domain-containing protein</fullName>
    </submittedName>
</protein>
<keyword evidence="2" id="KW-1133">Transmembrane helix</keyword>
<dbReference type="InterPro" id="IPR024983">
    <property type="entry name" value="CHAT_dom"/>
</dbReference>
<sequence length="832" mass="90838">MAQEFHISVNPLGENKYWVRTECVGTPGAVPLAEEQVTWQVEGWLADAKHLMNDPLLMVLSPGDTSRSASNNTQANQSSLNLVALGQQLYEALFQGTLRDSWMIAQAIAQHRQEVLRLRLGLKDPRLLSLPWEVLHDGERPLATGTDVAFSRYQVNTRLRSAALSGASQANQPIKILMAIAAPTDQESLDLKQEASHLQAELSKRSHNGLPEIQLTVLDQPGSEQLTHELEQGQYQVFHYAGHSDQGADGGALYLVSRKTGLTETLSGDDLAGLLVNNGVQLAVFNSCRGAHTAMSNSSDGAAERNLADALVKRGIKSVLAMAERIPDRVALTLARRFYSNLNQGYPIDLSLSRARQNLISTYGSRQLYWALPILYLHPEFDGYLTPAHHAMNAGAERLQLTDAAGTDLPWAGILGTLTGEEEATFVAPPVSRSGSLTPDNNSNLPPKDDDLYDEYDEPDWADPVDDLYDDAGDEDDIALVADLLRQLNPEPGTPAGETQSGGDNVVFHPSVSQPPIPSPQPPVSNQPTPTAQSAPTKNSVSETSLLGYSGAVRPPTPFWRRGEGGRQRVKVVPAVLGALGSAVAIALLGYWFFQSRPPQPGELLESQRSSLPVTQLPSSNLKAVDLKTANTSTVTVAAIEQFGQNNLAAAVPAVEELLNRGALQQAKGALDTVSRQQIDDAAISFLRGRLAWQSIQTGNKDYSLDDARRFWEVAVKKQPKSIAYLNALGFAYYAEGNFKRANEVLFDALYLTGENKPNQNTLTTYAGLALGLKELAKTQPDDKRTKLLDESKKLRQKVMTDDPVNFQPEALSKNWLWSEKIIQDWQKANKN</sequence>
<feature type="region of interest" description="Disordered" evidence="1">
    <location>
        <begin position="488"/>
        <end position="542"/>
    </location>
</feature>
<evidence type="ECO:0000313" key="4">
    <source>
        <dbReference type="EMBL" id="MEP0866880.1"/>
    </source>
</evidence>
<feature type="domain" description="CHAT" evidence="3">
    <location>
        <begin position="84"/>
        <end position="375"/>
    </location>
</feature>
<keyword evidence="5" id="KW-1185">Reference proteome</keyword>
<evidence type="ECO:0000259" key="3">
    <source>
        <dbReference type="Pfam" id="PF12770"/>
    </source>
</evidence>
<feature type="compositionally biased region" description="Acidic residues" evidence="1">
    <location>
        <begin position="451"/>
        <end position="472"/>
    </location>
</feature>
<dbReference type="Gene3D" id="1.25.40.10">
    <property type="entry name" value="Tetratricopeptide repeat domain"/>
    <property type="match status" value="1"/>
</dbReference>
<feature type="compositionally biased region" description="Polar residues" evidence="1">
    <location>
        <begin position="433"/>
        <end position="444"/>
    </location>
</feature>
<dbReference type="SUPFAM" id="SSF48452">
    <property type="entry name" value="TPR-like"/>
    <property type="match status" value="1"/>
</dbReference>
<evidence type="ECO:0000256" key="1">
    <source>
        <dbReference type="SAM" id="MobiDB-lite"/>
    </source>
</evidence>
<name>A0ABV0JTU7_9CYAN</name>
<proteinExistence type="predicted"/>
<keyword evidence="2" id="KW-0812">Transmembrane</keyword>
<feature type="compositionally biased region" description="Polar residues" evidence="1">
    <location>
        <begin position="532"/>
        <end position="542"/>
    </location>
</feature>
<organism evidence="4 5">
    <name type="scientific">Funiculus sociatus GB2-A5</name>
    <dbReference type="NCBI Taxonomy" id="2933946"/>
    <lineage>
        <taxon>Bacteria</taxon>
        <taxon>Bacillati</taxon>
        <taxon>Cyanobacteriota</taxon>
        <taxon>Cyanophyceae</taxon>
        <taxon>Coleofasciculales</taxon>
        <taxon>Coleofasciculaceae</taxon>
        <taxon>Funiculus</taxon>
    </lineage>
</organism>
<comment type="caution">
    <text evidence="4">The sequence shown here is derived from an EMBL/GenBank/DDBJ whole genome shotgun (WGS) entry which is preliminary data.</text>
</comment>
<dbReference type="Pfam" id="PF12770">
    <property type="entry name" value="CHAT"/>
    <property type="match status" value="1"/>
</dbReference>
<feature type="region of interest" description="Disordered" evidence="1">
    <location>
        <begin position="430"/>
        <end position="472"/>
    </location>
</feature>
<evidence type="ECO:0000256" key="2">
    <source>
        <dbReference type="SAM" id="Phobius"/>
    </source>
</evidence>
<reference evidence="4 5" key="1">
    <citation type="submission" date="2022-04" db="EMBL/GenBank/DDBJ databases">
        <title>Positive selection, recombination, and allopatry shape intraspecific diversity of widespread and dominant cyanobacteria.</title>
        <authorList>
            <person name="Wei J."/>
            <person name="Shu W."/>
            <person name="Hu C."/>
        </authorList>
    </citation>
    <scope>NUCLEOTIDE SEQUENCE [LARGE SCALE GENOMIC DNA]</scope>
    <source>
        <strain evidence="4 5">GB2-A5</strain>
    </source>
</reference>
<feature type="compositionally biased region" description="Pro residues" evidence="1">
    <location>
        <begin position="513"/>
        <end position="525"/>
    </location>
</feature>
<keyword evidence="2" id="KW-0472">Membrane</keyword>
<dbReference type="InterPro" id="IPR011990">
    <property type="entry name" value="TPR-like_helical_dom_sf"/>
</dbReference>
<gene>
    <name evidence="4" type="ORF">NDI37_20725</name>
</gene>
<feature type="transmembrane region" description="Helical" evidence="2">
    <location>
        <begin position="572"/>
        <end position="594"/>
    </location>
</feature>
<dbReference type="Proteomes" id="UP001442494">
    <property type="component" value="Unassembled WGS sequence"/>
</dbReference>